<keyword evidence="1" id="KW-0472">Membrane</keyword>
<evidence type="ECO:0000313" key="2">
    <source>
        <dbReference type="EMBL" id="OEG13089.1"/>
    </source>
</evidence>
<proteinExistence type="predicted"/>
<dbReference type="GO" id="GO:0042802">
    <property type="term" value="F:identical protein binding"/>
    <property type="evidence" value="ECO:0007669"/>
    <property type="project" value="TreeGrafter"/>
</dbReference>
<comment type="caution">
    <text evidence="2">The sequence shown here is derived from an EMBL/GenBank/DDBJ whole genome shotgun (WGS) entry which is preliminary data.</text>
</comment>
<keyword evidence="1" id="KW-0812">Transmembrane</keyword>
<evidence type="ECO:0000313" key="3">
    <source>
        <dbReference type="Proteomes" id="UP000095094"/>
    </source>
</evidence>
<dbReference type="RefSeq" id="WP_069663788.1">
    <property type="nucleotide sequence ID" value="NZ_JBHUJJ010000001.1"/>
</dbReference>
<feature type="transmembrane region" description="Helical" evidence="1">
    <location>
        <begin position="32"/>
        <end position="48"/>
    </location>
</feature>
<protein>
    <recommendedName>
        <fullName evidence="4">Sensor histidine kinase NatK C-terminal domain-containing protein</fullName>
    </recommendedName>
</protein>
<keyword evidence="3" id="KW-1185">Reference proteome</keyword>
<accession>A0A1E5GK84</accession>
<dbReference type="AlphaFoldDB" id="A0A1E5GK84"/>
<sequence length="429" mass="50446">MEPALTARLFAISYLQIIWVLLYQKYISKKQSIILSSILSLIIISSFFNVVPYLYLLLFIFYTTLAIFIVYHVDSWILMVLTLFLFNSVVILSWLFTYDLLNFLFQLHVISTVKYQSLVPFSLFGQQAAIFLLSLAAKKIDDTYLISDSILHIRKRYRLQSAIALFFLILFIVIRQLAITYFFVKSFFYLTFLLLTLCLIVYSTAYLYSKYYQQQQKKEALFEQYNQELEKIVISDEFRHDYRNILLSLTDYIEQGKSQEALQYIDSIADYSKDVLNSDPYMGLDNLSIPPLQGLLMYLVETCKQEHLQLHFDIPERIQEYDISIRLIDLLRCLSALSEYAVKETKRRAGTTLYVSITKNARQLRFVFQNKAEQSNTIQTIDSITSKKNYKEHGLEDLMKIITQYNELDLFLQSDIKNFSVLLTLQRDP</sequence>
<feature type="transmembrane region" description="Helical" evidence="1">
    <location>
        <begin position="118"/>
        <end position="137"/>
    </location>
</feature>
<name>A0A1E5GK84_9ENTE</name>
<dbReference type="PATRIC" id="fig|332950.4.peg.2285"/>
<dbReference type="PANTHER" id="PTHR40448">
    <property type="entry name" value="TWO-COMPONENT SENSOR HISTIDINE KINASE"/>
    <property type="match status" value="1"/>
</dbReference>
<evidence type="ECO:0008006" key="4">
    <source>
        <dbReference type="Google" id="ProtNLM"/>
    </source>
</evidence>
<dbReference type="OrthoDB" id="1656061at2"/>
<reference evidence="3" key="1">
    <citation type="submission" date="2016-09" db="EMBL/GenBank/DDBJ databases">
        <authorList>
            <person name="Gulvik C.A."/>
        </authorList>
    </citation>
    <scope>NUCLEOTIDE SEQUENCE [LARGE SCALE GENOMIC DNA]</scope>
    <source>
        <strain evidence="3">LMG 8895</strain>
    </source>
</reference>
<evidence type="ECO:0000256" key="1">
    <source>
        <dbReference type="SAM" id="Phobius"/>
    </source>
</evidence>
<feature type="transmembrane region" description="Helical" evidence="1">
    <location>
        <begin position="78"/>
        <end position="98"/>
    </location>
</feature>
<feature type="transmembrane region" description="Helical" evidence="1">
    <location>
        <begin position="187"/>
        <end position="208"/>
    </location>
</feature>
<dbReference type="Proteomes" id="UP000095094">
    <property type="component" value="Unassembled WGS sequence"/>
</dbReference>
<keyword evidence="1" id="KW-1133">Transmembrane helix</keyword>
<dbReference type="EMBL" id="MIJY01000023">
    <property type="protein sequence ID" value="OEG13089.1"/>
    <property type="molecule type" value="Genomic_DNA"/>
</dbReference>
<feature type="transmembrane region" description="Helical" evidence="1">
    <location>
        <begin position="54"/>
        <end position="71"/>
    </location>
</feature>
<dbReference type="PANTHER" id="PTHR40448:SF1">
    <property type="entry name" value="TWO-COMPONENT SENSOR HISTIDINE KINASE"/>
    <property type="match status" value="1"/>
</dbReference>
<gene>
    <name evidence="2" type="ORF">BCR25_06255</name>
</gene>
<organism evidence="2 3">
    <name type="scientific">Enterococcus termitis</name>
    <dbReference type="NCBI Taxonomy" id="332950"/>
    <lineage>
        <taxon>Bacteria</taxon>
        <taxon>Bacillati</taxon>
        <taxon>Bacillota</taxon>
        <taxon>Bacilli</taxon>
        <taxon>Lactobacillales</taxon>
        <taxon>Enterococcaceae</taxon>
        <taxon>Enterococcus</taxon>
    </lineage>
</organism>
<feature type="transmembrane region" description="Helical" evidence="1">
    <location>
        <begin position="6"/>
        <end position="23"/>
    </location>
</feature>
<feature type="transmembrane region" description="Helical" evidence="1">
    <location>
        <begin position="157"/>
        <end position="181"/>
    </location>
</feature>